<dbReference type="EMBL" id="RCHU02000006">
    <property type="protein sequence ID" value="KAL3586929.1"/>
    <property type="molecule type" value="Genomic_DNA"/>
</dbReference>
<evidence type="ECO:0000313" key="2">
    <source>
        <dbReference type="Proteomes" id="UP000309997"/>
    </source>
</evidence>
<protein>
    <submittedName>
        <fullName evidence="1">Uncharacterized protein</fullName>
    </submittedName>
</protein>
<comment type="caution">
    <text evidence="1">The sequence shown here is derived from an EMBL/GenBank/DDBJ whole genome shotgun (WGS) entry which is preliminary data.</text>
</comment>
<accession>A0ACC4C607</accession>
<organism evidence="1 2">
    <name type="scientific">Populus alba</name>
    <name type="common">White poplar</name>
    <dbReference type="NCBI Taxonomy" id="43335"/>
    <lineage>
        <taxon>Eukaryota</taxon>
        <taxon>Viridiplantae</taxon>
        <taxon>Streptophyta</taxon>
        <taxon>Embryophyta</taxon>
        <taxon>Tracheophyta</taxon>
        <taxon>Spermatophyta</taxon>
        <taxon>Magnoliopsida</taxon>
        <taxon>eudicotyledons</taxon>
        <taxon>Gunneridae</taxon>
        <taxon>Pentapetalae</taxon>
        <taxon>rosids</taxon>
        <taxon>fabids</taxon>
        <taxon>Malpighiales</taxon>
        <taxon>Salicaceae</taxon>
        <taxon>Saliceae</taxon>
        <taxon>Populus</taxon>
    </lineage>
</organism>
<reference evidence="1 2" key="1">
    <citation type="journal article" date="2024" name="Plant Biotechnol. J.">
        <title>Genome and CRISPR/Cas9 system of a widespread forest tree (Populus alba) in the world.</title>
        <authorList>
            <person name="Liu Y.J."/>
            <person name="Jiang P.F."/>
            <person name="Han X.M."/>
            <person name="Li X.Y."/>
            <person name="Wang H.M."/>
            <person name="Wang Y.J."/>
            <person name="Wang X.X."/>
            <person name="Zeng Q.Y."/>
        </authorList>
    </citation>
    <scope>NUCLEOTIDE SEQUENCE [LARGE SCALE GENOMIC DNA]</scope>
    <source>
        <strain evidence="2">cv. PAL-ZL1</strain>
    </source>
</reference>
<sequence>MLPICRTAAANVPPQTQQVKVNLRTQTLPKPKMPQPPYQAREASQKVAVAQRLPPSVRRISAMQRG</sequence>
<proteinExistence type="predicted"/>
<evidence type="ECO:0000313" key="1">
    <source>
        <dbReference type="EMBL" id="KAL3586929.1"/>
    </source>
</evidence>
<keyword evidence="2" id="KW-1185">Reference proteome</keyword>
<gene>
    <name evidence="1" type="ORF">D5086_013796</name>
</gene>
<name>A0ACC4C607_POPAL</name>
<dbReference type="Proteomes" id="UP000309997">
    <property type="component" value="Unassembled WGS sequence"/>
</dbReference>